<protein>
    <recommendedName>
        <fullName evidence="4">Sugar transporter SWEET1</fullName>
    </recommendedName>
</protein>
<dbReference type="FunFam" id="1.20.1280.290:FF:000004">
    <property type="entry name" value="Sugar transporter SWEET"/>
    <property type="match status" value="1"/>
</dbReference>
<keyword evidence="11" id="KW-0333">Golgi apparatus</keyword>
<dbReference type="OrthoDB" id="409725at2759"/>
<dbReference type="GO" id="GO:0000139">
    <property type="term" value="C:Golgi membrane"/>
    <property type="evidence" value="ECO:0007669"/>
    <property type="project" value="UniProtKB-SubCell"/>
</dbReference>
<name>A0A8T1VDZ8_9STRA</name>
<accession>A0A8T1VDZ8</accession>
<sequence>MSGHETAVIVAKVLTIISTIMLRVSLMPDFNRWRKNRNTGDMSVVPCVLLYTNSYALLYYSYVIDDMLPLFATSVLGVVVGGTLAFFFYRWTDFKRATVRIFVGSFVVCVLVTIYSALALAGVTGQSQSSIGTTLGFTTIVTTVGMYGSPMATIVRVVRTKTAASMPFTMGVVTVMNSACWIFYSSLESNVFILAPNIAGLTLGSIQLSLTFIYPSKVSKGTQVEIRDEPALSIVTLSPIQDGEQERKLSSVDSRSFVAIRSPSRVETKSWREMRNT</sequence>
<evidence type="ECO:0000256" key="2">
    <source>
        <dbReference type="ARBA" id="ARBA00004653"/>
    </source>
</evidence>
<feature type="transmembrane region" description="Helical" evidence="13">
    <location>
        <begin position="167"/>
        <end position="187"/>
    </location>
</feature>
<keyword evidence="6" id="KW-1003">Cell membrane</keyword>
<comment type="caution">
    <text evidence="14">The sequence shown here is derived from an EMBL/GenBank/DDBJ whole genome shotgun (WGS) entry which is preliminary data.</text>
</comment>
<keyword evidence="5" id="KW-0813">Transport</keyword>
<dbReference type="GO" id="GO:0005886">
    <property type="term" value="C:plasma membrane"/>
    <property type="evidence" value="ECO:0007669"/>
    <property type="project" value="UniProtKB-SubCell"/>
</dbReference>
<feature type="transmembrane region" description="Helical" evidence="13">
    <location>
        <begin position="68"/>
        <end position="89"/>
    </location>
</feature>
<evidence type="ECO:0000313" key="15">
    <source>
        <dbReference type="Proteomes" id="UP000694044"/>
    </source>
</evidence>
<feature type="transmembrane region" description="Helical" evidence="13">
    <location>
        <begin position="44"/>
        <end position="62"/>
    </location>
</feature>
<dbReference type="EMBL" id="JAGDFM010000357">
    <property type="protein sequence ID" value="KAG7379301.1"/>
    <property type="molecule type" value="Genomic_DNA"/>
</dbReference>
<evidence type="ECO:0000256" key="1">
    <source>
        <dbReference type="ARBA" id="ARBA00004651"/>
    </source>
</evidence>
<keyword evidence="7" id="KW-0762">Sugar transport</keyword>
<dbReference type="InterPro" id="IPR004316">
    <property type="entry name" value="SWEET_rpt"/>
</dbReference>
<dbReference type="AlphaFoldDB" id="A0A8T1VDZ8"/>
<dbReference type="PANTHER" id="PTHR10791:SF30">
    <property type="entry name" value="SUGAR TRANSPORTER SWEET1"/>
    <property type="match status" value="1"/>
</dbReference>
<evidence type="ECO:0000256" key="13">
    <source>
        <dbReference type="SAM" id="Phobius"/>
    </source>
</evidence>
<dbReference type="PANTHER" id="PTHR10791">
    <property type="entry name" value="RAG1-ACTIVATING PROTEIN 1"/>
    <property type="match status" value="1"/>
</dbReference>
<reference evidence="14" key="1">
    <citation type="submission" date="2021-02" db="EMBL/GenBank/DDBJ databases">
        <authorList>
            <person name="Palmer J.M."/>
        </authorList>
    </citation>
    <scope>NUCLEOTIDE SEQUENCE</scope>
    <source>
        <strain evidence="14">SCRP734</strain>
    </source>
</reference>
<feature type="transmembrane region" description="Helical" evidence="13">
    <location>
        <begin position="101"/>
        <end position="123"/>
    </location>
</feature>
<keyword evidence="15" id="KW-1185">Reference proteome</keyword>
<evidence type="ECO:0000256" key="9">
    <source>
        <dbReference type="ARBA" id="ARBA00022737"/>
    </source>
</evidence>
<evidence type="ECO:0000256" key="10">
    <source>
        <dbReference type="ARBA" id="ARBA00022989"/>
    </source>
</evidence>
<keyword evidence="8 13" id="KW-0812">Transmembrane</keyword>
<evidence type="ECO:0000256" key="11">
    <source>
        <dbReference type="ARBA" id="ARBA00023034"/>
    </source>
</evidence>
<feature type="transmembrane region" description="Helical" evidence="13">
    <location>
        <begin position="193"/>
        <end position="214"/>
    </location>
</feature>
<evidence type="ECO:0000313" key="14">
    <source>
        <dbReference type="EMBL" id="KAG7379301.1"/>
    </source>
</evidence>
<dbReference type="Pfam" id="PF03083">
    <property type="entry name" value="MtN3_slv"/>
    <property type="match status" value="2"/>
</dbReference>
<evidence type="ECO:0000256" key="5">
    <source>
        <dbReference type="ARBA" id="ARBA00022448"/>
    </source>
</evidence>
<feature type="transmembrane region" description="Helical" evidence="13">
    <location>
        <begin position="6"/>
        <end position="24"/>
    </location>
</feature>
<dbReference type="GO" id="GO:0051119">
    <property type="term" value="F:sugar transmembrane transporter activity"/>
    <property type="evidence" value="ECO:0007669"/>
    <property type="project" value="InterPro"/>
</dbReference>
<evidence type="ECO:0000256" key="8">
    <source>
        <dbReference type="ARBA" id="ARBA00022692"/>
    </source>
</evidence>
<keyword evidence="9" id="KW-0677">Repeat</keyword>
<comment type="subcellular location">
    <subcellularLocation>
        <location evidence="1">Cell membrane</location>
        <topology evidence="1">Multi-pass membrane protein</topology>
    </subcellularLocation>
    <subcellularLocation>
        <location evidence="2">Golgi apparatus membrane</location>
        <topology evidence="2">Multi-pass membrane protein</topology>
    </subcellularLocation>
</comment>
<evidence type="ECO:0000256" key="4">
    <source>
        <dbReference type="ARBA" id="ARBA00021741"/>
    </source>
</evidence>
<proteinExistence type="inferred from homology"/>
<organism evidence="14 15">
    <name type="scientific">Phytophthora pseudosyringae</name>
    <dbReference type="NCBI Taxonomy" id="221518"/>
    <lineage>
        <taxon>Eukaryota</taxon>
        <taxon>Sar</taxon>
        <taxon>Stramenopiles</taxon>
        <taxon>Oomycota</taxon>
        <taxon>Peronosporomycetes</taxon>
        <taxon>Peronosporales</taxon>
        <taxon>Peronosporaceae</taxon>
        <taxon>Phytophthora</taxon>
    </lineage>
</organism>
<feature type="transmembrane region" description="Helical" evidence="13">
    <location>
        <begin position="135"/>
        <end position="155"/>
    </location>
</feature>
<evidence type="ECO:0000256" key="3">
    <source>
        <dbReference type="ARBA" id="ARBA00007809"/>
    </source>
</evidence>
<dbReference type="Proteomes" id="UP000694044">
    <property type="component" value="Unassembled WGS sequence"/>
</dbReference>
<evidence type="ECO:0000256" key="6">
    <source>
        <dbReference type="ARBA" id="ARBA00022475"/>
    </source>
</evidence>
<evidence type="ECO:0000256" key="7">
    <source>
        <dbReference type="ARBA" id="ARBA00022597"/>
    </source>
</evidence>
<comment type="similarity">
    <text evidence="3">Belongs to the SWEET sugar transporter family.</text>
</comment>
<dbReference type="FunFam" id="1.20.1280.290:FF:000037">
    <property type="entry name" value="Uncharacterized protein"/>
    <property type="match status" value="1"/>
</dbReference>
<evidence type="ECO:0000256" key="12">
    <source>
        <dbReference type="ARBA" id="ARBA00023136"/>
    </source>
</evidence>
<keyword evidence="10 13" id="KW-1133">Transmembrane helix</keyword>
<gene>
    <name evidence="14" type="ORF">PHYPSEUDO_008755</name>
</gene>
<keyword evidence="12 13" id="KW-0472">Membrane</keyword>
<dbReference type="InterPro" id="IPR047664">
    <property type="entry name" value="SWEET"/>
</dbReference>